<dbReference type="InterPro" id="IPR004888">
    <property type="entry name" value="Glycoside_hydrolase_63"/>
</dbReference>
<dbReference type="EMBL" id="AJWJ01000225">
    <property type="protein sequence ID" value="KAF2073129.1"/>
    <property type="molecule type" value="Genomic_DNA"/>
</dbReference>
<evidence type="ECO:0000256" key="8">
    <source>
        <dbReference type="ARBA" id="ARBA00023136"/>
    </source>
</evidence>
<dbReference type="Gene3D" id="1.50.10.10">
    <property type="match status" value="1"/>
</dbReference>
<feature type="domain" description="Glycosyl hydrolase family 63 C-terminal" evidence="14">
    <location>
        <begin position="332"/>
        <end position="790"/>
    </location>
</feature>
<dbReference type="PANTHER" id="PTHR10412:SF11">
    <property type="entry name" value="MANNOSYL-OLIGOSACCHARIDE GLUCOSIDASE"/>
    <property type="match status" value="1"/>
</dbReference>
<evidence type="ECO:0000313" key="17">
    <source>
        <dbReference type="Proteomes" id="UP000695562"/>
    </source>
</evidence>
<evidence type="ECO:0000256" key="12">
    <source>
        <dbReference type="RuleBase" id="RU368089"/>
    </source>
</evidence>
<comment type="subcellular location">
    <subcellularLocation>
        <location evidence="1 12">Endoplasmic reticulum membrane</location>
        <topology evidence="1 12">Single-pass type II membrane protein</topology>
    </subcellularLocation>
</comment>
<evidence type="ECO:0000256" key="2">
    <source>
        <dbReference type="ARBA" id="ARBA00010833"/>
    </source>
</evidence>
<feature type="domain" description="Glycosyl hydrolase family 63 N-terminal" evidence="15">
    <location>
        <begin position="50"/>
        <end position="265"/>
    </location>
</feature>
<sequence length="792" mass="91508">MSAFTKNCLLLLAIICLTVVASKQQKQQKQESTTSDLPKIPIGKNGLNDTLYWGTYMPHVYFGMKSRSPIPISTGLVWSTPNVNDQFQRFLYKANQGSDGQYHWKYHDGKMFGVQEIQDTNGKINITTTFIKKTGSKGGDWSVRISGIAANDQLQETPLFSMMYYIRDESIEPKKGGLKVTTQDDTFKGDVQVTGNHPEIGDYTLHFSKPEDSTLPKGTFLKNQRDLSRFHYYGVSRHDKENYDIVGSIFSQETKQFLQPSFEEWIGLKKSTTKSKVPPFIPTLPNQLNDNSNIVIVQRVLTVPFDIEITFISHENHNNQVEDIGSIVKDLTSTQFDKLRDSYIDSFKYRFNQKLGSETYRLRPKGALEFSQTTLSNLLGGIGYWYGSGITEQKNQIVKTKPVALFSASPSRPAFPRGFLWDEGFHQILVSAWDVDLTIECLSHWFNIMDKNGWIPREQILGEEAASMVPKEFRLQLPHIANPPSLLLAVNKLLLYAELFKQNHSSNQLTAIEYENINQFLKESFPRLQRFYQYYWKTQSGNVDGLFRWRGRQINHTLASGLDDYPRPSPPTDSELHVDLSSWVAFFANSLSKISHYLKKDAESTQYFNDYNKVLKNIDLYHWDPETNRYQDVIYHSNNQTKEYFRTHGYINYFPMILSVIPEDSKNFLPLLDTLKNPRQLWSRYGIRSLSVDDKHYGTNENYWRGPIWFNINYLFIHSLSTKYTKSSCPHKESATDIYYSLQSNMAYATFSQFQETGFIYEQYDPITGEGKRIHPFNGWTSLVTLLLSEKV</sequence>
<comment type="catalytic activity">
    <reaction evidence="12">
        <text>N(4)-(alpha-D-Glc-(1-&gt;2)-alpha-D-Glc-(1-&gt;3)-alpha-D-Glc-(1-&gt;3)-alpha-D-Man-(1-&gt;2)-alpha-D-Man-(1-&gt;2)-alpha-D-Man-(1-&gt;3)-[alpha-D-Man-(1-&gt;2)-alpha-D-Man-(1-&gt;3)-[alpha-D-Man-(1-&gt;2)-alpha-D-Man-(1-&gt;6)]-alpha-D-Man-(1-&gt;6)]-beta-D-Man-(1-&gt;4)-beta-D-GlcNAc-(1-&gt;4)-beta-D-GlcNAc)-L-asparaginyl-[protein] + H2O = N(4)-(alpha-D-Glc-(1-&gt;3)-alpha-D-Glc-(1-&gt;3)-alpha-D-Man-(1-&gt;2)-alpha-D-Man-(1-&gt;2)-alpha-D-Man-(1-&gt;3)-[alpha-D-Man-(1-&gt;2)-alpha-D-Man-(1-&gt;3)-[alpha-D-Man-(1-&gt;2)-alpha-D-Man-(1-&gt;6)]-alpha-D-Man-(1-&gt;6)]-beta-D-Man-(1-&gt;4)-beta-D-GlcNAc-(1-&gt;4)-beta-D-GlcNAc)-L-asparaginyl-[protein] + beta-D-glucose</text>
        <dbReference type="Rhea" id="RHEA:55988"/>
        <dbReference type="Rhea" id="RHEA-COMP:12806"/>
        <dbReference type="Rhea" id="RHEA-COMP:14355"/>
        <dbReference type="ChEBI" id="CHEBI:15377"/>
        <dbReference type="ChEBI" id="CHEBI:15903"/>
        <dbReference type="ChEBI" id="CHEBI:59082"/>
        <dbReference type="ChEBI" id="CHEBI:132537"/>
        <dbReference type="EC" id="3.2.1.106"/>
    </reaction>
</comment>
<comment type="function">
    <text evidence="12">Cleaves the distal alpha 1,2-linked glucose residue from the Glc(3)Man(9)GlcNAc(2) oligosaccharide precursor.</text>
</comment>
<dbReference type="OrthoDB" id="410058at2759"/>
<evidence type="ECO:0000256" key="11">
    <source>
        <dbReference type="ARBA" id="ARBA00038888"/>
    </source>
</evidence>
<evidence type="ECO:0000313" key="16">
    <source>
        <dbReference type="EMBL" id="KAF2073129.1"/>
    </source>
</evidence>
<accession>A0A8J4PUV8</accession>
<dbReference type="InterPro" id="IPR031631">
    <property type="entry name" value="Glyco_hydro_63N"/>
</dbReference>
<comment type="similarity">
    <text evidence="2 12">Belongs to the glycosyl hydrolase 63 family.</text>
</comment>
<gene>
    <name evidence="16" type="ORF">CYY_005571</name>
</gene>
<keyword evidence="8" id="KW-0472">Membrane</keyword>
<comment type="caution">
    <text evidence="16">The sequence shown here is derived from an EMBL/GenBank/DDBJ whole genome shotgun (WGS) entry which is preliminary data.</text>
</comment>
<dbReference type="InterPro" id="IPR031335">
    <property type="entry name" value="Glyco_hydro_63_C"/>
</dbReference>
<dbReference type="InterPro" id="IPR012341">
    <property type="entry name" value="6hp_glycosidase-like_sf"/>
</dbReference>
<dbReference type="EC" id="3.2.1.106" evidence="11 12"/>
<dbReference type="PANTHER" id="PTHR10412">
    <property type="entry name" value="MANNOSYL-OLIGOSACCHARIDE GLUCOSIDASE"/>
    <property type="match status" value="1"/>
</dbReference>
<proteinExistence type="inferred from homology"/>
<dbReference type="Pfam" id="PF16923">
    <property type="entry name" value="Glyco_hydro_63N"/>
    <property type="match status" value="1"/>
</dbReference>
<feature type="chain" id="PRO_5035166856" description="Mannosyl-oligosaccharide glucosidase" evidence="13">
    <location>
        <begin position="24"/>
        <end position="792"/>
    </location>
</feature>
<keyword evidence="10 12" id="KW-0326">Glycosidase</keyword>
<keyword evidence="5 12" id="KW-0256">Endoplasmic reticulum</keyword>
<dbReference type="GO" id="GO:0009311">
    <property type="term" value="P:oligosaccharide metabolic process"/>
    <property type="evidence" value="ECO:0007669"/>
    <property type="project" value="UniProtKB-UniRule"/>
</dbReference>
<dbReference type="AlphaFoldDB" id="A0A8J4PUV8"/>
<evidence type="ECO:0000256" key="13">
    <source>
        <dbReference type="SAM" id="SignalP"/>
    </source>
</evidence>
<feature type="signal peptide" evidence="13">
    <location>
        <begin position="1"/>
        <end position="23"/>
    </location>
</feature>
<organism evidence="16 17">
    <name type="scientific">Polysphondylium violaceum</name>
    <dbReference type="NCBI Taxonomy" id="133409"/>
    <lineage>
        <taxon>Eukaryota</taxon>
        <taxon>Amoebozoa</taxon>
        <taxon>Evosea</taxon>
        <taxon>Eumycetozoa</taxon>
        <taxon>Dictyostelia</taxon>
        <taxon>Dictyosteliales</taxon>
        <taxon>Dictyosteliaceae</taxon>
        <taxon>Polysphondylium</taxon>
    </lineage>
</organism>
<evidence type="ECO:0000256" key="5">
    <source>
        <dbReference type="ARBA" id="ARBA00022824"/>
    </source>
</evidence>
<evidence type="ECO:0000256" key="1">
    <source>
        <dbReference type="ARBA" id="ARBA00004648"/>
    </source>
</evidence>
<dbReference type="SUPFAM" id="SSF48208">
    <property type="entry name" value="Six-hairpin glycosidases"/>
    <property type="match status" value="1"/>
</dbReference>
<protein>
    <recommendedName>
        <fullName evidence="11 12">Mannosyl-oligosaccharide glucosidase</fullName>
        <ecNumber evidence="11 12">3.2.1.106</ecNumber>
    </recommendedName>
</protein>
<dbReference type="InterPro" id="IPR038518">
    <property type="entry name" value="Glyco_hydro_63N_sf"/>
</dbReference>
<name>A0A8J4PUV8_9MYCE</name>
<evidence type="ECO:0000259" key="14">
    <source>
        <dbReference type="Pfam" id="PF03200"/>
    </source>
</evidence>
<dbReference type="InterPro" id="IPR008928">
    <property type="entry name" value="6-hairpin_glycosidase_sf"/>
</dbReference>
<dbReference type="Proteomes" id="UP000695562">
    <property type="component" value="Unassembled WGS sequence"/>
</dbReference>
<keyword evidence="13" id="KW-0732">Signal</keyword>
<keyword evidence="7" id="KW-1133">Transmembrane helix</keyword>
<evidence type="ECO:0000256" key="6">
    <source>
        <dbReference type="ARBA" id="ARBA00022968"/>
    </source>
</evidence>
<keyword evidence="9" id="KW-0325">Glycoprotein</keyword>
<dbReference type="Pfam" id="PF03200">
    <property type="entry name" value="Glyco_hydro_63"/>
    <property type="match status" value="1"/>
</dbReference>
<evidence type="ECO:0000256" key="3">
    <source>
        <dbReference type="ARBA" id="ARBA00022692"/>
    </source>
</evidence>
<reference evidence="16" key="1">
    <citation type="submission" date="2020-01" db="EMBL/GenBank/DDBJ databases">
        <title>Development of genomics and gene disruption for Polysphondylium violaceum indicates a role for the polyketide synthase stlB in stalk morphogenesis.</title>
        <authorList>
            <person name="Narita B."/>
            <person name="Kawabe Y."/>
            <person name="Kin K."/>
            <person name="Saito T."/>
            <person name="Gibbs R."/>
            <person name="Kuspa A."/>
            <person name="Muzny D."/>
            <person name="Queller D."/>
            <person name="Richards S."/>
            <person name="Strassman J."/>
            <person name="Sucgang R."/>
            <person name="Worley K."/>
            <person name="Schaap P."/>
        </authorList>
    </citation>
    <scope>NUCLEOTIDE SEQUENCE</scope>
    <source>
        <strain evidence="16">QSvi11</strain>
    </source>
</reference>
<dbReference type="Gene3D" id="2.70.98.110">
    <property type="entry name" value="Glycosyl hydrolase family 63, N-terminal domain"/>
    <property type="match status" value="1"/>
</dbReference>
<dbReference type="GO" id="GO:0006487">
    <property type="term" value="P:protein N-linked glycosylation"/>
    <property type="evidence" value="ECO:0007669"/>
    <property type="project" value="UniProtKB-UniRule"/>
</dbReference>
<dbReference type="GO" id="GO:0004573">
    <property type="term" value="F:Glc3Man9GlcNAc2 oligosaccharide glucosidase activity"/>
    <property type="evidence" value="ECO:0007669"/>
    <property type="project" value="UniProtKB-UniRule"/>
</dbReference>
<keyword evidence="3" id="KW-0812">Transmembrane</keyword>
<keyword evidence="4 12" id="KW-0378">Hydrolase</keyword>
<evidence type="ECO:0000256" key="10">
    <source>
        <dbReference type="ARBA" id="ARBA00023295"/>
    </source>
</evidence>
<evidence type="ECO:0000256" key="9">
    <source>
        <dbReference type="ARBA" id="ARBA00023180"/>
    </source>
</evidence>
<evidence type="ECO:0000259" key="15">
    <source>
        <dbReference type="Pfam" id="PF16923"/>
    </source>
</evidence>
<evidence type="ECO:0000256" key="4">
    <source>
        <dbReference type="ARBA" id="ARBA00022801"/>
    </source>
</evidence>
<evidence type="ECO:0000256" key="7">
    <source>
        <dbReference type="ARBA" id="ARBA00022989"/>
    </source>
</evidence>
<keyword evidence="6" id="KW-0735">Signal-anchor</keyword>
<keyword evidence="17" id="KW-1185">Reference proteome</keyword>
<dbReference type="GO" id="GO:0005789">
    <property type="term" value="C:endoplasmic reticulum membrane"/>
    <property type="evidence" value="ECO:0007669"/>
    <property type="project" value="UniProtKB-SubCell"/>
</dbReference>